<evidence type="ECO:0000256" key="1">
    <source>
        <dbReference type="SAM" id="MobiDB-lite"/>
    </source>
</evidence>
<evidence type="ECO:0000313" key="2">
    <source>
        <dbReference type="EMBL" id="KAJ4935921.1"/>
    </source>
</evidence>
<dbReference type="AlphaFoldDB" id="A0AAD6B175"/>
<accession>A0AAD6B175</accession>
<protein>
    <submittedName>
        <fullName evidence="2">Uncharacterized protein</fullName>
    </submittedName>
</protein>
<name>A0AAD6B175_9TELE</name>
<dbReference type="EMBL" id="JAPTMU010000011">
    <property type="protein sequence ID" value="KAJ4935921.1"/>
    <property type="molecule type" value="Genomic_DNA"/>
</dbReference>
<reference evidence="2" key="1">
    <citation type="submission" date="2022-11" db="EMBL/GenBank/DDBJ databases">
        <title>Chromosome-level genome of Pogonophryne albipinna.</title>
        <authorList>
            <person name="Jo E."/>
        </authorList>
    </citation>
    <scope>NUCLEOTIDE SEQUENCE</scope>
    <source>
        <strain evidence="2">SGF0006</strain>
        <tissue evidence="2">Muscle</tissue>
    </source>
</reference>
<feature type="region of interest" description="Disordered" evidence="1">
    <location>
        <begin position="1"/>
        <end position="20"/>
    </location>
</feature>
<organism evidence="2 3">
    <name type="scientific">Pogonophryne albipinna</name>
    <dbReference type="NCBI Taxonomy" id="1090488"/>
    <lineage>
        <taxon>Eukaryota</taxon>
        <taxon>Metazoa</taxon>
        <taxon>Chordata</taxon>
        <taxon>Craniata</taxon>
        <taxon>Vertebrata</taxon>
        <taxon>Euteleostomi</taxon>
        <taxon>Actinopterygii</taxon>
        <taxon>Neopterygii</taxon>
        <taxon>Teleostei</taxon>
        <taxon>Neoteleostei</taxon>
        <taxon>Acanthomorphata</taxon>
        <taxon>Eupercaria</taxon>
        <taxon>Perciformes</taxon>
        <taxon>Notothenioidei</taxon>
        <taxon>Pogonophryne</taxon>
    </lineage>
</organism>
<proteinExistence type="predicted"/>
<keyword evidence="3" id="KW-1185">Reference proteome</keyword>
<sequence length="105" mass="11224">MADHTPPLESGQLLSPELPMLASPPPLAMVNGDGPQQVILVQVNPGEAFTIRREDGQFQCITASQHQLILALPERRGGEAGLLDVGREVMGFLKGLSLCLHCQNG</sequence>
<gene>
    <name evidence="2" type="ORF">JOQ06_017447</name>
</gene>
<evidence type="ECO:0000313" key="3">
    <source>
        <dbReference type="Proteomes" id="UP001219934"/>
    </source>
</evidence>
<dbReference type="Proteomes" id="UP001219934">
    <property type="component" value="Unassembled WGS sequence"/>
</dbReference>
<comment type="caution">
    <text evidence="2">The sequence shown here is derived from an EMBL/GenBank/DDBJ whole genome shotgun (WGS) entry which is preliminary data.</text>
</comment>